<protein>
    <submittedName>
        <fullName evidence="1">Uncharacterized protein</fullName>
    </submittedName>
</protein>
<organism evidence="1 2">
    <name type="scientific">Hapsidospora chrysogenum (strain ATCC 11550 / CBS 779.69 / DSM 880 / IAM 14645 / JCM 23072 / IMI 49137)</name>
    <name type="common">Acremonium chrysogenum</name>
    <dbReference type="NCBI Taxonomy" id="857340"/>
    <lineage>
        <taxon>Eukaryota</taxon>
        <taxon>Fungi</taxon>
        <taxon>Dikarya</taxon>
        <taxon>Ascomycota</taxon>
        <taxon>Pezizomycotina</taxon>
        <taxon>Sordariomycetes</taxon>
        <taxon>Hypocreomycetidae</taxon>
        <taxon>Hypocreales</taxon>
        <taxon>Bionectriaceae</taxon>
        <taxon>Hapsidospora</taxon>
    </lineage>
</organism>
<dbReference type="Proteomes" id="UP000029964">
    <property type="component" value="Unassembled WGS sequence"/>
</dbReference>
<comment type="caution">
    <text evidence="1">The sequence shown here is derived from an EMBL/GenBank/DDBJ whole genome shotgun (WGS) entry which is preliminary data.</text>
</comment>
<evidence type="ECO:0000313" key="1">
    <source>
        <dbReference type="EMBL" id="KFH42390.1"/>
    </source>
</evidence>
<dbReference type="STRING" id="857340.A0A086SZ58"/>
<dbReference type="HOGENOM" id="CLU_2096140_0_0_1"/>
<keyword evidence="2" id="KW-1185">Reference proteome</keyword>
<evidence type="ECO:0000313" key="2">
    <source>
        <dbReference type="Proteomes" id="UP000029964"/>
    </source>
</evidence>
<dbReference type="OrthoDB" id="74360at2759"/>
<reference evidence="2" key="1">
    <citation type="journal article" date="2014" name="Genome Announc.">
        <title>Genome sequence and annotation of Acremonium chrysogenum, producer of the beta-lactam antibiotic cephalosporin C.</title>
        <authorList>
            <person name="Terfehr D."/>
            <person name="Dahlmann T.A."/>
            <person name="Specht T."/>
            <person name="Zadra I."/>
            <person name="Kuernsteiner H."/>
            <person name="Kueck U."/>
        </authorList>
    </citation>
    <scope>NUCLEOTIDE SEQUENCE [LARGE SCALE GENOMIC DNA]</scope>
    <source>
        <strain evidence="2">ATCC 11550 / CBS 779.69 / DSM 880 / IAM 14645 / JCM 23072 / IMI 49137</strain>
    </source>
</reference>
<accession>A0A086SZ58</accession>
<sequence length="116" mass="12545">MTSVYYPGNSLNQMIALENTRWEDFDYTYLDELNGNPMGWLGNGYTVADYDGSSRTAYLDRANIDYPPVPPPAVEAKNGEKEAVKVNGNEKATASVHVEEVVLETAGNGVVSPAAA</sequence>
<dbReference type="EMBL" id="JPKY01000095">
    <property type="protein sequence ID" value="KFH42390.1"/>
    <property type="molecule type" value="Genomic_DNA"/>
</dbReference>
<proteinExistence type="predicted"/>
<name>A0A086SZ58_HAPC1</name>
<dbReference type="AlphaFoldDB" id="A0A086SZ58"/>
<gene>
    <name evidence="1" type="ORF">ACRE_068730</name>
</gene>